<feature type="region of interest" description="Disordered" evidence="1">
    <location>
        <begin position="130"/>
        <end position="210"/>
    </location>
</feature>
<protein>
    <submittedName>
        <fullName evidence="2">Uncharacterized protein</fullName>
    </submittedName>
</protein>
<feature type="compositionally biased region" description="Basic and acidic residues" evidence="1">
    <location>
        <begin position="194"/>
        <end position="205"/>
    </location>
</feature>
<proteinExistence type="predicted"/>
<feature type="compositionally biased region" description="Low complexity" evidence="1">
    <location>
        <begin position="172"/>
        <end position="190"/>
    </location>
</feature>
<organism evidence="2 3">
    <name type="scientific">Patellaria atrata CBS 101060</name>
    <dbReference type="NCBI Taxonomy" id="1346257"/>
    <lineage>
        <taxon>Eukaryota</taxon>
        <taxon>Fungi</taxon>
        <taxon>Dikarya</taxon>
        <taxon>Ascomycota</taxon>
        <taxon>Pezizomycotina</taxon>
        <taxon>Dothideomycetes</taxon>
        <taxon>Dothideomycetes incertae sedis</taxon>
        <taxon>Patellariales</taxon>
        <taxon>Patellariaceae</taxon>
        <taxon>Patellaria</taxon>
    </lineage>
</organism>
<name>A0A9P4VKT3_9PEZI</name>
<dbReference type="AlphaFoldDB" id="A0A9P4VKT3"/>
<dbReference type="EMBL" id="MU006102">
    <property type="protein sequence ID" value="KAF2836696.1"/>
    <property type="molecule type" value="Genomic_DNA"/>
</dbReference>
<evidence type="ECO:0000313" key="3">
    <source>
        <dbReference type="Proteomes" id="UP000799429"/>
    </source>
</evidence>
<evidence type="ECO:0000313" key="2">
    <source>
        <dbReference type="EMBL" id="KAF2836696.1"/>
    </source>
</evidence>
<feature type="compositionally biased region" description="Basic and acidic residues" evidence="1">
    <location>
        <begin position="130"/>
        <end position="156"/>
    </location>
</feature>
<feature type="compositionally biased region" description="Basic and acidic residues" evidence="1">
    <location>
        <begin position="16"/>
        <end position="26"/>
    </location>
</feature>
<dbReference type="Proteomes" id="UP000799429">
    <property type="component" value="Unassembled WGS sequence"/>
</dbReference>
<accession>A0A9P4VKT3</accession>
<feature type="compositionally biased region" description="Basic residues" evidence="1">
    <location>
        <begin position="1"/>
        <end position="15"/>
    </location>
</feature>
<gene>
    <name evidence="2" type="ORF">M501DRAFT_224853</name>
</gene>
<feature type="compositionally biased region" description="Basic and acidic residues" evidence="1">
    <location>
        <begin position="70"/>
        <end position="87"/>
    </location>
</feature>
<comment type="caution">
    <text evidence="2">The sequence shown here is derived from an EMBL/GenBank/DDBJ whole genome shotgun (WGS) entry which is preliminary data.</text>
</comment>
<reference evidence="2" key="1">
    <citation type="journal article" date="2020" name="Stud. Mycol.">
        <title>101 Dothideomycetes genomes: a test case for predicting lifestyles and emergence of pathogens.</title>
        <authorList>
            <person name="Haridas S."/>
            <person name="Albert R."/>
            <person name="Binder M."/>
            <person name="Bloem J."/>
            <person name="Labutti K."/>
            <person name="Salamov A."/>
            <person name="Andreopoulos B."/>
            <person name="Baker S."/>
            <person name="Barry K."/>
            <person name="Bills G."/>
            <person name="Bluhm B."/>
            <person name="Cannon C."/>
            <person name="Castanera R."/>
            <person name="Culley D."/>
            <person name="Daum C."/>
            <person name="Ezra D."/>
            <person name="Gonzalez J."/>
            <person name="Henrissat B."/>
            <person name="Kuo A."/>
            <person name="Liang C."/>
            <person name="Lipzen A."/>
            <person name="Lutzoni F."/>
            <person name="Magnuson J."/>
            <person name="Mondo S."/>
            <person name="Nolan M."/>
            <person name="Ohm R."/>
            <person name="Pangilinan J."/>
            <person name="Park H.-J."/>
            <person name="Ramirez L."/>
            <person name="Alfaro M."/>
            <person name="Sun H."/>
            <person name="Tritt A."/>
            <person name="Yoshinaga Y."/>
            <person name="Zwiers L.-H."/>
            <person name="Turgeon B."/>
            <person name="Goodwin S."/>
            <person name="Spatafora J."/>
            <person name="Crous P."/>
            <person name="Grigoriev I."/>
        </authorList>
    </citation>
    <scope>NUCLEOTIDE SEQUENCE</scope>
    <source>
        <strain evidence="2">CBS 101060</strain>
    </source>
</reference>
<keyword evidence="3" id="KW-1185">Reference proteome</keyword>
<feature type="region of interest" description="Disordered" evidence="1">
    <location>
        <begin position="1"/>
        <end position="107"/>
    </location>
</feature>
<sequence length="341" mass="39326">MIKKIFKVSRARTTKHKSESDLRSSEPKTLTQRRSGMDLARPLIESEPIQPSRLEACSSPIFGEEYDLQQEGKARPEGFGTEREQGRVNESPESSSPEPPTSFIDQLQMTPRTLFWHSVPVLTYESIQMKKKDDVKEKKEEHGDNDNVAEKKDKKAGTTAYNLDKELPPRPDSSSSESAPESRSPSPGSPFDLELPREPTPDRSETSSSPFTIQGLFMNDVFEVGIPSQPERAWRAYYRREFIWHKEHNFPTFRNPHPDPPDGEEPFRPTRVNHMYPDGVFEHGDKKYPMGWTRFQCCRCGCETHIESQFEPFDKNPERCSRLCCGHERCLRCRTRYSPVV</sequence>
<evidence type="ECO:0000256" key="1">
    <source>
        <dbReference type="SAM" id="MobiDB-lite"/>
    </source>
</evidence>